<proteinExistence type="predicted"/>
<dbReference type="Ensembl" id="ENSCAFT00030034969.1">
    <property type="protein sequence ID" value="ENSCAFP00030030497.1"/>
    <property type="gene ID" value="ENSCAFG00030019026.1"/>
</dbReference>
<reference evidence="1" key="1">
    <citation type="submission" date="2019-03" db="EMBL/GenBank/DDBJ databases">
        <authorList>
            <person name="Warren W.C."/>
            <person name="Johnson G.S."/>
        </authorList>
    </citation>
    <scope>NUCLEOTIDE SEQUENCE [LARGE SCALE GENOMIC DNA]</scope>
    <source>
        <strain evidence="1">Basenji</strain>
    </source>
</reference>
<evidence type="ECO:0000313" key="2">
    <source>
        <dbReference type="Proteomes" id="UP000694429"/>
    </source>
</evidence>
<name>A0A8C0NUT3_CANLF</name>
<evidence type="ECO:0000313" key="1">
    <source>
        <dbReference type="Ensembl" id="ENSCAFP00030030497.1"/>
    </source>
</evidence>
<protein>
    <submittedName>
        <fullName evidence="1">Uncharacterized protein</fullName>
    </submittedName>
</protein>
<organism evidence="1 2">
    <name type="scientific">Canis lupus familiaris</name>
    <name type="common">Dog</name>
    <name type="synonym">Canis familiaris</name>
    <dbReference type="NCBI Taxonomy" id="9615"/>
    <lineage>
        <taxon>Eukaryota</taxon>
        <taxon>Metazoa</taxon>
        <taxon>Chordata</taxon>
        <taxon>Craniata</taxon>
        <taxon>Vertebrata</taxon>
        <taxon>Euteleostomi</taxon>
        <taxon>Mammalia</taxon>
        <taxon>Eutheria</taxon>
        <taxon>Laurasiatheria</taxon>
        <taxon>Carnivora</taxon>
        <taxon>Caniformia</taxon>
        <taxon>Canidae</taxon>
        <taxon>Canis</taxon>
    </lineage>
</organism>
<accession>A0A8C0NUT3</accession>
<reference evidence="1" key="2">
    <citation type="submission" date="2025-08" db="UniProtKB">
        <authorList>
            <consortium name="Ensembl"/>
        </authorList>
    </citation>
    <scope>IDENTIFICATION</scope>
</reference>
<dbReference type="Proteomes" id="UP000694429">
    <property type="component" value="Chromosome 34"/>
</dbReference>
<sequence>TEPPRSSLGGLTGLGDSTWALKVQRAPLATEGAAVLADSLCPSFLPCFSHHGALSDLGGRFL</sequence>
<dbReference type="AlphaFoldDB" id="A0A8C0NUT3"/>